<dbReference type="EMBL" id="JARKIF010000011">
    <property type="protein sequence ID" value="KAJ7627117.1"/>
    <property type="molecule type" value="Genomic_DNA"/>
</dbReference>
<accession>A0AAD7BQ53</accession>
<organism evidence="1 2">
    <name type="scientific">Roridomyces roridus</name>
    <dbReference type="NCBI Taxonomy" id="1738132"/>
    <lineage>
        <taxon>Eukaryota</taxon>
        <taxon>Fungi</taxon>
        <taxon>Dikarya</taxon>
        <taxon>Basidiomycota</taxon>
        <taxon>Agaricomycotina</taxon>
        <taxon>Agaricomycetes</taxon>
        <taxon>Agaricomycetidae</taxon>
        <taxon>Agaricales</taxon>
        <taxon>Marasmiineae</taxon>
        <taxon>Mycenaceae</taxon>
        <taxon>Roridomyces</taxon>
    </lineage>
</organism>
<name>A0AAD7BQ53_9AGAR</name>
<dbReference type="AlphaFoldDB" id="A0AAD7BQ53"/>
<gene>
    <name evidence="1" type="ORF">FB45DRAFT_58138</name>
</gene>
<dbReference type="Proteomes" id="UP001221142">
    <property type="component" value="Unassembled WGS sequence"/>
</dbReference>
<comment type="caution">
    <text evidence="1">The sequence shown here is derived from an EMBL/GenBank/DDBJ whole genome shotgun (WGS) entry which is preliminary data.</text>
</comment>
<reference evidence="1" key="1">
    <citation type="submission" date="2023-03" db="EMBL/GenBank/DDBJ databases">
        <title>Massive genome expansion in bonnet fungi (Mycena s.s.) driven by repeated elements and novel gene families across ecological guilds.</title>
        <authorList>
            <consortium name="Lawrence Berkeley National Laboratory"/>
            <person name="Harder C.B."/>
            <person name="Miyauchi S."/>
            <person name="Viragh M."/>
            <person name="Kuo A."/>
            <person name="Thoen E."/>
            <person name="Andreopoulos B."/>
            <person name="Lu D."/>
            <person name="Skrede I."/>
            <person name="Drula E."/>
            <person name="Henrissat B."/>
            <person name="Morin E."/>
            <person name="Kohler A."/>
            <person name="Barry K."/>
            <person name="LaButti K."/>
            <person name="Morin E."/>
            <person name="Salamov A."/>
            <person name="Lipzen A."/>
            <person name="Mereny Z."/>
            <person name="Hegedus B."/>
            <person name="Baldrian P."/>
            <person name="Stursova M."/>
            <person name="Weitz H."/>
            <person name="Taylor A."/>
            <person name="Grigoriev I.V."/>
            <person name="Nagy L.G."/>
            <person name="Martin F."/>
            <person name="Kauserud H."/>
        </authorList>
    </citation>
    <scope>NUCLEOTIDE SEQUENCE</scope>
    <source>
        <strain evidence="1">9284</strain>
    </source>
</reference>
<keyword evidence="2" id="KW-1185">Reference proteome</keyword>
<evidence type="ECO:0000313" key="1">
    <source>
        <dbReference type="EMBL" id="KAJ7627117.1"/>
    </source>
</evidence>
<protein>
    <submittedName>
        <fullName evidence="1">Uncharacterized protein</fullName>
    </submittedName>
</protein>
<sequence length="127" mass="14197">MDLADSLHLAATCTTCAQILLSPSLWIQSLKWMKNLHRRPLPCPVGTDITTLPLEKLRDIAIHAYKLRKNWASESPRPVRIGKFEMGFSRIGGPGNINVLCIPGTGLIVTISPNYFACWDAAWEFFT</sequence>
<evidence type="ECO:0000313" key="2">
    <source>
        <dbReference type="Proteomes" id="UP001221142"/>
    </source>
</evidence>
<proteinExistence type="predicted"/>